<dbReference type="OMA" id="TPSKWWL"/>
<dbReference type="Gene3D" id="1.10.1760.10">
    <property type="entry name" value="Actin-related protein 2/3 complex subunit 3"/>
    <property type="match status" value="1"/>
</dbReference>
<reference evidence="7 9" key="1">
    <citation type="journal article" date="2008" name="Science">
        <title>The Physcomitrella genome reveals evolutionary insights into the conquest of land by plants.</title>
        <authorList>
            <person name="Rensing S."/>
            <person name="Lang D."/>
            <person name="Zimmer A."/>
            <person name="Terry A."/>
            <person name="Salamov A."/>
            <person name="Shapiro H."/>
            <person name="Nishiyama T."/>
            <person name="Perroud P.-F."/>
            <person name="Lindquist E."/>
            <person name="Kamisugi Y."/>
            <person name="Tanahashi T."/>
            <person name="Sakakibara K."/>
            <person name="Fujita T."/>
            <person name="Oishi K."/>
            <person name="Shin-I T."/>
            <person name="Kuroki Y."/>
            <person name="Toyoda A."/>
            <person name="Suzuki Y."/>
            <person name="Hashimoto A."/>
            <person name="Yamaguchi K."/>
            <person name="Sugano A."/>
            <person name="Kohara Y."/>
            <person name="Fujiyama A."/>
            <person name="Anterola A."/>
            <person name="Aoki S."/>
            <person name="Ashton N."/>
            <person name="Barbazuk W.B."/>
            <person name="Barker E."/>
            <person name="Bennetzen J."/>
            <person name="Bezanilla M."/>
            <person name="Blankenship R."/>
            <person name="Cho S.H."/>
            <person name="Dutcher S."/>
            <person name="Estelle M."/>
            <person name="Fawcett J.A."/>
            <person name="Gundlach H."/>
            <person name="Hanada K."/>
            <person name="Heyl A."/>
            <person name="Hicks K.A."/>
            <person name="Hugh J."/>
            <person name="Lohr M."/>
            <person name="Mayer K."/>
            <person name="Melkozernov A."/>
            <person name="Murata T."/>
            <person name="Nelson D."/>
            <person name="Pils B."/>
            <person name="Prigge M."/>
            <person name="Reiss B."/>
            <person name="Renner T."/>
            <person name="Rombauts S."/>
            <person name="Rushton P."/>
            <person name="Sanderfoot A."/>
            <person name="Schween G."/>
            <person name="Shiu S.-H."/>
            <person name="Stueber K."/>
            <person name="Theodoulou F.L."/>
            <person name="Tu H."/>
            <person name="Van de Peer Y."/>
            <person name="Verrier P.J."/>
            <person name="Waters E."/>
            <person name="Wood A."/>
            <person name="Yang L."/>
            <person name="Cove D."/>
            <person name="Cuming A."/>
            <person name="Hasebe M."/>
            <person name="Lucas S."/>
            <person name="Mishler D.B."/>
            <person name="Reski R."/>
            <person name="Grigoriev I."/>
            <person name="Quatrano R.S."/>
            <person name="Boore J.L."/>
        </authorList>
    </citation>
    <scope>NUCLEOTIDE SEQUENCE [LARGE SCALE GENOMIC DNA]</scope>
    <source>
        <strain evidence="8 9">cv. Gransden 2004</strain>
    </source>
</reference>
<dbReference type="InterPro" id="IPR036753">
    <property type="entry name" value="ARPC3_sf"/>
</dbReference>
<dbReference type="eggNOG" id="KOG3155">
    <property type="taxonomic scope" value="Eukaryota"/>
</dbReference>
<keyword evidence="4 6" id="KW-0009">Actin-binding</keyword>
<dbReference type="InterPro" id="IPR007204">
    <property type="entry name" value="ARPC3"/>
</dbReference>
<dbReference type="Pfam" id="PF04062">
    <property type="entry name" value="P21-Arc"/>
    <property type="match status" value="1"/>
</dbReference>
<dbReference type="OrthoDB" id="200404at2759"/>
<dbReference type="Gramene" id="Pp3c3_23320V3.2">
    <property type="protein sequence ID" value="Pp3c3_23320V3.2"/>
    <property type="gene ID" value="Pp3c3_23320"/>
</dbReference>
<dbReference type="STRING" id="3218.A9S4C7"/>
<comment type="subunit">
    <text evidence="6">Component of the Arp2/3 complex.</text>
</comment>
<comment type="similarity">
    <text evidence="2 6">Belongs to the ARPC3 family.</text>
</comment>
<comment type="function">
    <text evidence="6">Functions as component of the Arp2/3 complex which is involved in regulation of actin polymerization and together with an activating nucleation-promoting factor (NPF) mediates the formation of branched actin networks.</text>
</comment>
<dbReference type="GO" id="GO:0034314">
    <property type="term" value="P:Arp2/3 complex-mediated actin nucleation"/>
    <property type="evidence" value="ECO:0000318"/>
    <property type="project" value="GO_Central"/>
</dbReference>
<evidence type="ECO:0000313" key="7">
    <source>
        <dbReference type="EMBL" id="PNR57847.1"/>
    </source>
</evidence>
<proteinExistence type="inferred from homology"/>
<comment type="subcellular location">
    <subcellularLocation>
        <location evidence="1 6">Cytoplasm</location>
        <location evidence="1 6">Cytoskeleton</location>
    </subcellularLocation>
</comment>
<dbReference type="PIRSF" id="PIRSF016315">
    <property type="entry name" value="ARP2/3_P21-Arc"/>
    <property type="match status" value="1"/>
</dbReference>
<dbReference type="Proteomes" id="UP000006727">
    <property type="component" value="Chromosome 3"/>
</dbReference>
<evidence type="ECO:0000313" key="9">
    <source>
        <dbReference type="Proteomes" id="UP000006727"/>
    </source>
</evidence>
<sequence>MVYHSSLKVDDEIQQACSCPILPLKSHIRGPAPTAEAGSMDIIDEAINYFRANVLFRKFEIKGPADKLLVYLTLYINMALKRIEACKTEADGVKAIINLGLEKFPIPGEPGFPLGGLFTAPQTREEGDLLRNYFKQVREETSGRLMEKVYRQNGTPNKWWLAFAKRKFMNIMMPL</sequence>
<dbReference type="Gramene" id="Pp3c3_23320V3.1">
    <property type="protein sequence ID" value="Pp3c3_23320V3.1"/>
    <property type="gene ID" value="Pp3c3_23320"/>
</dbReference>
<dbReference type="HOGENOM" id="CLU_094365_2_0_1"/>
<protein>
    <recommendedName>
        <fullName evidence="6">Actin-related protein 2/3 complex subunit 3</fullName>
    </recommendedName>
</protein>
<dbReference type="RefSeq" id="XP_024371343.1">
    <property type="nucleotide sequence ID" value="XM_024515575.2"/>
</dbReference>
<dbReference type="GO" id="GO:0005885">
    <property type="term" value="C:Arp2/3 protein complex"/>
    <property type="evidence" value="ECO:0000318"/>
    <property type="project" value="GO_Central"/>
</dbReference>
<evidence type="ECO:0000313" key="8">
    <source>
        <dbReference type="EnsemblPlants" id="Pp3c3_23320V3.1"/>
    </source>
</evidence>
<evidence type="ECO:0000256" key="1">
    <source>
        <dbReference type="ARBA" id="ARBA00004245"/>
    </source>
</evidence>
<reference evidence="8" key="3">
    <citation type="submission" date="2020-12" db="UniProtKB">
        <authorList>
            <consortium name="EnsemblPlants"/>
        </authorList>
    </citation>
    <scope>IDENTIFICATION</scope>
</reference>
<reference evidence="7 9" key="2">
    <citation type="journal article" date="2018" name="Plant J.">
        <title>The Physcomitrella patens chromosome-scale assembly reveals moss genome structure and evolution.</title>
        <authorList>
            <person name="Lang D."/>
            <person name="Ullrich K.K."/>
            <person name="Murat F."/>
            <person name="Fuchs J."/>
            <person name="Jenkins J."/>
            <person name="Haas F.B."/>
            <person name="Piednoel M."/>
            <person name="Gundlach H."/>
            <person name="Van Bel M."/>
            <person name="Meyberg R."/>
            <person name="Vives C."/>
            <person name="Morata J."/>
            <person name="Symeonidi A."/>
            <person name="Hiss M."/>
            <person name="Muchero W."/>
            <person name="Kamisugi Y."/>
            <person name="Saleh O."/>
            <person name="Blanc G."/>
            <person name="Decker E.L."/>
            <person name="van Gessel N."/>
            <person name="Grimwood J."/>
            <person name="Hayes R.D."/>
            <person name="Graham S.W."/>
            <person name="Gunter L.E."/>
            <person name="McDaniel S.F."/>
            <person name="Hoernstein S.N.W."/>
            <person name="Larsson A."/>
            <person name="Li F.W."/>
            <person name="Perroud P.F."/>
            <person name="Phillips J."/>
            <person name="Ranjan P."/>
            <person name="Rokshar D.S."/>
            <person name="Rothfels C.J."/>
            <person name="Schneider L."/>
            <person name="Shu S."/>
            <person name="Stevenson D.W."/>
            <person name="Thummler F."/>
            <person name="Tillich M."/>
            <person name="Villarreal Aguilar J.C."/>
            <person name="Widiez T."/>
            <person name="Wong G.K."/>
            <person name="Wymore A."/>
            <person name="Zhang Y."/>
            <person name="Zimmer A.D."/>
            <person name="Quatrano R.S."/>
            <person name="Mayer K.F.X."/>
            <person name="Goodstein D."/>
            <person name="Casacuberta J.M."/>
            <person name="Vandepoele K."/>
            <person name="Reski R."/>
            <person name="Cuming A.C."/>
            <person name="Tuskan G.A."/>
            <person name="Maumus F."/>
            <person name="Salse J."/>
            <person name="Schmutz J."/>
            <person name="Rensing S.A."/>
        </authorList>
    </citation>
    <scope>NUCLEOTIDE SEQUENCE [LARGE SCALE GENOMIC DNA]</scope>
    <source>
        <strain evidence="8 9">cv. Gransden 2004</strain>
    </source>
</reference>
<evidence type="ECO:0000256" key="6">
    <source>
        <dbReference type="PIRNR" id="PIRNR016315"/>
    </source>
</evidence>
<evidence type="ECO:0000256" key="3">
    <source>
        <dbReference type="ARBA" id="ARBA00022490"/>
    </source>
</evidence>
<dbReference type="EnsemblPlants" id="Pp3c3_23320V3.2">
    <property type="protein sequence ID" value="Pp3c3_23320V3.2"/>
    <property type="gene ID" value="Pp3c3_23320"/>
</dbReference>
<name>A9S4C7_PHYPA</name>
<dbReference type="PaxDb" id="3218-PP1S47_79V6.1"/>
<dbReference type="EnsemblPlants" id="Pp3c3_23320V3.1">
    <property type="protein sequence ID" value="Pp3c3_23320V3.1"/>
    <property type="gene ID" value="Pp3c3_23320"/>
</dbReference>
<gene>
    <name evidence="8" type="primary">LOC112280270</name>
    <name evidence="7" type="ORF">PHYPA_004841</name>
</gene>
<evidence type="ECO:0000256" key="2">
    <source>
        <dbReference type="ARBA" id="ARBA00010856"/>
    </source>
</evidence>
<dbReference type="GeneID" id="112280270"/>
<evidence type="ECO:0000256" key="5">
    <source>
        <dbReference type="ARBA" id="ARBA00023212"/>
    </source>
</evidence>
<dbReference type="AlphaFoldDB" id="A9S4C7"/>
<dbReference type="GO" id="GO:0003779">
    <property type="term" value="F:actin binding"/>
    <property type="evidence" value="ECO:0007669"/>
    <property type="project" value="UniProtKB-KW"/>
</dbReference>
<dbReference type="EMBL" id="ABEU02000003">
    <property type="protein sequence ID" value="PNR57847.1"/>
    <property type="molecule type" value="Genomic_DNA"/>
</dbReference>
<dbReference type="GO" id="GO:0030833">
    <property type="term" value="P:regulation of actin filament polymerization"/>
    <property type="evidence" value="ECO:0007669"/>
    <property type="project" value="InterPro"/>
</dbReference>
<keyword evidence="3 6" id="KW-0963">Cytoplasm</keyword>
<dbReference type="SUPFAM" id="SSF69060">
    <property type="entry name" value="Arp2/3 complex 21 kDa subunit ARPC3"/>
    <property type="match status" value="1"/>
</dbReference>
<accession>A9S4C7</accession>
<evidence type="ECO:0000256" key="4">
    <source>
        <dbReference type="ARBA" id="ARBA00023203"/>
    </source>
</evidence>
<keyword evidence="9" id="KW-1185">Reference proteome</keyword>
<organism evidence="7">
    <name type="scientific">Physcomitrium patens</name>
    <name type="common">Spreading-leaved earth moss</name>
    <name type="synonym">Physcomitrella patens</name>
    <dbReference type="NCBI Taxonomy" id="3218"/>
    <lineage>
        <taxon>Eukaryota</taxon>
        <taxon>Viridiplantae</taxon>
        <taxon>Streptophyta</taxon>
        <taxon>Embryophyta</taxon>
        <taxon>Bryophyta</taxon>
        <taxon>Bryophytina</taxon>
        <taxon>Bryopsida</taxon>
        <taxon>Funariidae</taxon>
        <taxon>Funariales</taxon>
        <taxon>Funariaceae</taxon>
        <taxon>Physcomitrium</taxon>
    </lineage>
</organism>
<dbReference type="PANTHER" id="PTHR12391">
    <property type="entry name" value="ARP2/3 COMPLEX 21 KD SUBUNIT"/>
    <property type="match status" value="1"/>
</dbReference>
<keyword evidence="5 6" id="KW-0206">Cytoskeleton</keyword>